<dbReference type="Proteomes" id="UP000051861">
    <property type="component" value="Unassembled WGS sequence"/>
</dbReference>
<reference evidence="2 3" key="1">
    <citation type="journal article" date="2015" name="Microbiome">
        <title>Genomic resolution of linkages in carbon, nitrogen, and sulfur cycling among widespread estuary sediment bacteria.</title>
        <authorList>
            <person name="Baker B.J."/>
            <person name="Lazar C.S."/>
            <person name="Teske A.P."/>
            <person name="Dick G.J."/>
        </authorList>
    </citation>
    <scope>NUCLEOTIDE SEQUENCE [LARGE SCALE GENOMIC DNA]</scope>
    <source>
        <strain evidence="2">DG_54_3</strain>
    </source>
</reference>
<dbReference type="GO" id="GO:0005829">
    <property type="term" value="C:cytosol"/>
    <property type="evidence" value="ECO:0007669"/>
    <property type="project" value="TreeGrafter"/>
</dbReference>
<accession>A0A0S7XP76</accession>
<dbReference type="InterPro" id="IPR036477">
    <property type="entry name" value="Formyl_transf_N_sf"/>
</dbReference>
<comment type="caution">
    <text evidence="2">The sequence shown here is derived from an EMBL/GenBank/DDBJ whole genome shotgun (WGS) entry which is preliminary data.</text>
</comment>
<dbReference type="PANTHER" id="PTHR11138">
    <property type="entry name" value="METHIONYL-TRNA FORMYLTRANSFERASE"/>
    <property type="match status" value="1"/>
</dbReference>
<proteinExistence type="predicted"/>
<dbReference type="SUPFAM" id="SSF53328">
    <property type="entry name" value="Formyltransferase"/>
    <property type="match status" value="1"/>
</dbReference>
<dbReference type="InterPro" id="IPR002376">
    <property type="entry name" value="Formyl_transf_N"/>
</dbReference>
<feature type="domain" description="Formyl transferase N-terminal" evidence="1">
    <location>
        <begin position="105"/>
        <end position="225"/>
    </location>
</feature>
<protein>
    <submittedName>
        <fullName evidence="2">Formyl transferase</fullName>
    </submittedName>
</protein>
<dbReference type="Gene3D" id="3.40.50.12230">
    <property type="match status" value="1"/>
</dbReference>
<sequence>MNIVFFTQEDPFYVKIFFDEFFENFKTVAEIKAIVISQPMGKKSALSLARQMYEFYGLFDFVRMGLIYSYVKLMGKRRIQPPDTGPIPKTHTIKQLARAYGLDVIERSDLNSRVFQQLIRQYDPDLFISVASPVIFKEDLIKIPKLECINIHNAPLPRYRGMLPSFWQLYHGEKEAGITIHRINSGIDTGDIITQHYLTIEPDETLNGLIIKTKREGAKLMIEAIEAFRKGGVQYKKMKRGGSYFSFPTRRDVKEFKRRGKKIV</sequence>
<dbReference type="GO" id="GO:0004479">
    <property type="term" value="F:methionyl-tRNA formyltransferase activity"/>
    <property type="evidence" value="ECO:0007669"/>
    <property type="project" value="TreeGrafter"/>
</dbReference>
<evidence type="ECO:0000313" key="3">
    <source>
        <dbReference type="Proteomes" id="UP000051861"/>
    </source>
</evidence>
<keyword evidence="2" id="KW-0808">Transferase</keyword>
<evidence type="ECO:0000313" key="2">
    <source>
        <dbReference type="EMBL" id="KPJ64232.1"/>
    </source>
</evidence>
<evidence type="ECO:0000259" key="1">
    <source>
        <dbReference type="Pfam" id="PF00551"/>
    </source>
</evidence>
<name>A0A0S7XP76_UNCSA</name>
<organism evidence="2 3">
    <name type="scientific">candidate division WOR-1 bacterium DG_54_3</name>
    <dbReference type="NCBI Taxonomy" id="1703775"/>
    <lineage>
        <taxon>Bacteria</taxon>
        <taxon>Bacillati</taxon>
        <taxon>Saganbacteria</taxon>
    </lineage>
</organism>
<dbReference type="PATRIC" id="fig|1703775.3.peg.1798"/>
<dbReference type="Pfam" id="PF00551">
    <property type="entry name" value="Formyl_trans_N"/>
    <property type="match status" value="1"/>
</dbReference>
<dbReference type="CDD" id="cd08369">
    <property type="entry name" value="FMT_core"/>
    <property type="match status" value="1"/>
</dbReference>
<dbReference type="PANTHER" id="PTHR11138:SF5">
    <property type="entry name" value="METHIONYL-TRNA FORMYLTRANSFERASE, MITOCHONDRIAL"/>
    <property type="match status" value="1"/>
</dbReference>
<dbReference type="AlphaFoldDB" id="A0A0S7XP76"/>
<gene>
    <name evidence="2" type="ORF">AMJ44_13155</name>
</gene>
<dbReference type="EMBL" id="LIZX01000192">
    <property type="protein sequence ID" value="KPJ64232.1"/>
    <property type="molecule type" value="Genomic_DNA"/>
</dbReference>